<keyword evidence="9 11" id="KW-0012">Acyltransferase</keyword>
<keyword evidence="2 11" id="KW-0808">Transferase</keyword>
<evidence type="ECO:0000256" key="3">
    <source>
        <dbReference type="ARBA" id="ARBA00022692"/>
    </source>
</evidence>
<evidence type="ECO:0000256" key="11">
    <source>
        <dbReference type="HAMAP-Rule" id="MF_03199"/>
    </source>
</evidence>
<dbReference type="GO" id="GO:0005789">
    <property type="term" value="C:endoplasmic reticulum membrane"/>
    <property type="evidence" value="ECO:0007669"/>
    <property type="project" value="UniProtKB-SubCell"/>
</dbReference>
<keyword evidence="8 11" id="KW-0449">Lipoprotein</keyword>
<feature type="transmembrane region" description="Helical" evidence="11 12">
    <location>
        <begin position="130"/>
        <end position="149"/>
    </location>
</feature>
<evidence type="ECO:0000256" key="13">
    <source>
        <dbReference type="SAM" id="MobiDB-lite"/>
    </source>
</evidence>
<comment type="caution">
    <text evidence="15">The sequence shown here is derived from an EMBL/GenBank/DDBJ whole genome shotgun (WGS) entry which is preliminary data.</text>
</comment>
<feature type="transmembrane region" description="Helical" evidence="11 12">
    <location>
        <begin position="49"/>
        <end position="68"/>
    </location>
</feature>
<dbReference type="PROSITE" id="PS50216">
    <property type="entry name" value="DHHC"/>
    <property type="match status" value="1"/>
</dbReference>
<dbReference type="EC" id="2.3.1.225" evidence="11"/>
<comment type="catalytic activity">
    <reaction evidence="10 11 12">
        <text>L-cysteinyl-[protein] + hexadecanoyl-CoA = S-hexadecanoyl-L-cysteinyl-[protein] + CoA</text>
        <dbReference type="Rhea" id="RHEA:36683"/>
        <dbReference type="Rhea" id="RHEA-COMP:10131"/>
        <dbReference type="Rhea" id="RHEA-COMP:11032"/>
        <dbReference type="ChEBI" id="CHEBI:29950"/>
        <dbReference type="ChEBI" id="CHEBI:57287"/>
        <dbReference type="ChEBI" id="CHEBI:57379"/>
        <dbReference type="ChEBI" id="CHEBI:74151"/>
        <dbReference type="EC" id="2.3.1.225"/>
    </reaction>
</comment>
<feature type="domain" description="Palmitoyltransferase DHHC" evidence="14">
    <location>
        <begin position="84"/>
        <end position="211"/>
    </location>
</feature>
<dbReference type="Proteomes" id="UP000226431">
    <property type="component" value="Unassembled WGS sequence"/>
</dbReference>
<keyword evidence="6 11" id="KW-0472">Membrane</keyword>
<feature type="compositionally biased region" description="Basic and acidic residues" evidence="13">
    <location>
        <begin position="294"/>
        <end position="308"/>
    </location>
</feature>
<comment type="function">
    <text evidence="11">Mediates the reversible addition of palmitate to target proteins, thereby regulating their membrane association and biological function.</text>
</comment>
<dbReference type="OrthoDB" id="331948at2759"/>
<reference evidence="15 16" key="1">
    <citation type="submission" date="2017-06" db="EMBL/GenBank/DDBJ databases">
        <title>Ant-infecting Ophiocordyceps genomes reveal a high diversity of potential behavioral manipulation genes and a possible major role for enterotoxins.</title>
        <authorList>
            <person name="De Bekker C."/>
            <person name="Evans H.C."/>
            <person name="Brachmann A."/>
            <person name="Hughes D.P."/>
        </authorList>
    </citation>
    <scope>NUCLEOTIDE SEQUENCE [LARGE SCALE GENOMIC DNA]</scope>
    <source>
        <strain evidence="15 16">Map16</strain>
    </source>
</reference>
<evidence type="ECO:0000313" key="16">
    <source>
        <dbReference type="Proteomes" id="UP000226431"/>
    </source>
</evidence>
<keyword evidence="3 11" id="KW-0812">Transmembrane</keyword>
<evidence type="ECO:0000256" key="7">
    <source>
        <dbReference type="ARBA" id="ARBA00023139"/>
    </source>
</evidence>
<protein>
    <recommendedName>
        <fullName evidence="11">Palmitoyltransferase PFA4</fullName>
        <ecNumber evidence="11">2.3.1.225</ecNumber>
    </recommendedName>
    <alternativeName>
        <fullName evidence="11">Protein S-acyltransferase</fullName>
        <shortName evidence="11">PAT</shortName>
    </alternativeName>
    <alternativeName>
        <fullName evidence="11">Protein fatty acyltransferase 4</fullName>
    </alternativeName>
</protein>
<proteinExistence type="inferred from homology"/>
<comment type="similarity">
    <text evidence="11">Belongs to the DHHC palmitoyltransferase family. PFA4 subfamily.</text>
</comment>
<evidence type="ECO:0000256" key="12">
    <source>
        <dbReference type="RuleBase" id="RU079119"/>
    </source>
</evidence>
<dbReference type="AlphaFoldDB" id="A0A2C5ZMY7"/>
<keyword evidence="4 11" id="KW-0256">Endoplasmic reticulum</keyword>
<dbReference type="EMBL" id="NJES01000009">
    <property type="protein sequence ID" value="PHH80764.1"/>
    <property type="molecule type" value="Genomic_DNA"/>
</dbReference>
<keyword evidence="5 11" id="KW-1133">Transmembrane helix</keyword>
<evidence type="ECO:0000256" key="4">
    <source>
        <dbReference type="ARBA" id="ARBA00022824"/>
    </source>
</evidence>
<accession>A0A2C5ZMY7</accession>
<gene>
    <name evidence="11" type="primary">PFA4</name>
    <name evidence="15" type="ORF">CDD80_7301</name>
</gene>
<dbReference type="HAMAP" id="MF_03199">
    <property type="entry name" value="DHHC_PAT_PFA4"/>
    <property type="match status" value="1"/>
</dbReference>
<dbReference type="PANTHER" id="PTHR12246">
    <property type="entry name" value="PALMITOYLTRANSFERASE ZDHHC16"/>
    <property type="match status" value="1"/>
</dbReference>
<evidence type="ECO:0000256" key="2">
    <source>
        <dbReference type="ARBA" id="ARBA00022679"/>
    </source>
</evidence>
<keyword evidence="7 11" id="KW-0564">Palmitate</keyword>
<evidence type="ECO:0000256" key="1">
    <source>
        <dbReference type="ARBA" id="ARBA00004141"/>
    </source>
</evidence>
<feature type="region of interest" description="Disordered" evidence="13">
    <location>
        <begin position="294"/>
        <end position="331"/>
    </location>
</feature>
<dbReference type="InterPro" id="IPR001594">
    <property type="entry name" value="Palmitoyltrfase_DHHC"/>
</dbReference>
<comment type="subcellular location">
    <subcellularLocation>
        <location evidence="11">Endoplasmic reticulum membrane</location>
        <topology evidence="11">Multi-pass membrane protein</topology>
    </subcellularLocation>
    <subcellularLocation>
        <location evidence="1">Membrane</location>
        <topology evidence="1">Multi-pass membrane protein</topology>
    </subcellularLocation>
</comment>
<feature type="transmembrane region" description="Helical" evidence="11 12">
    <location>
        <begin position="7"/>
        <end position="29"/>
    </location>
</feature>
<dbReference type="STRING" id="2004952.A0A2C5ZMY7"/>
<feature type="active site" description="S-palmitoyl cysteine intermediate" evidence="11">
    <location>
        <position position="115"/>
    </location>
</feature>
<evidence type="ECO:0000256" key="6">
    <source>
        <dbReference type="ARBA" id="ARBA00023136"/>
    </source>
</evidence>
<evidence type="ECO:0000259" key="14">
    <source>
        <dbReference type="Pfam" id="PF01529"/>
    </source>
</evidence>
<evidence type="ECO:0000256" key="9">
    <source>
        <dbReference type="ARBA" id="ARBA00023315"/>
    </source>
</evidence>
<dbReference type="Pfam" id="PF01529">
    <property type="entry name" value="DHHC"/>
    <property type="match status" value="1"/>
</dbReference>
<evidence type="ECO:0000256" key="8">
    <source>
        <dbReference type="ARBA" id="ARBA00023288"/>
    </source>
</evidence>
<evidence type="ECO:0000256" key="5">
    <source>
        <dbReference type="ARBA" id="ARBA00022989"/>
    </source>
</evidence>
<dbReference type="InterPro" id="IPR039859">
    <property type="entry name" value="PFA4/ZDH16/20/ERF2-like"/>
</dbReference>
<evidence type="ECO:0000256" key="10">
    <source>
        <dbReference type="ARBA" id="ARBA00048048"/>
    </source>
</evidence>
<organism evidence="15 16">
    <name type="scientific">Ophiocordyceps camponoti-rufipedis</name>
    <dbReference type="NCBI Taxonomy" id="2004952"/>
    <lineage>
        <taxon>Eukaryota</taxon>
        <taxon>Fungi</taxon>
        <taxon>Dikarya</taxon>
        <taxon>Ascomycota</taxon>
        <taxon>Pezizomycotina</taxon>
        <taxon>Sordariomycetes</taxon>
        <taxon>Hypocreomycetidae</taxon>
        <taxon>Hypocreales</taxon>
        <taxon>Ophiocordycipitaceae</taxon>
        <taxon>Ophiocordyceps</taxon>
    </lineage>
</organism>
<sequence>MAGLNSVPLIGNFAVPAVCLLIASLGYFSQFILHRCDLDPGPPSRTETVVFNSLLLCLWYCYFKTVLVDPGRYVLREKVTELDGNWCRKCAAPKPPRAHHCRLCGRCIPKMDHHCPWTRNCVSMTTFPHFLRFLVYANVSLWALGRMLWTRFHALWQVRHLPAYLGPSLGALIALATTSLVCFCTAFALGIMLITSIRTWLFNCTMIEGWELDRHEAVLDRRGRDSWDMVLPDGDKVRFERVEFPYDIGFFSNMAQAMGTRNILLWLFPFSGNPKVADDGQGIGWTWEENGFNRREGMWPPQDPDKVRRAAAPWHASRSQQEAQLQDEHLSPEQWQQAFRERQEQDEERKRLLLRELEELDDNDLGNTRDRHQHQPIAWINSDGERLHDYGVDEETEDVDAPASRAGGRDDDEDLPLAELLRRRRVVQENRVASLDERERETSRG</sequence>
<name>A0A2C5ZMY7_9HYPO</name>
<dbReference type="GO" id="GO:0019706">
    <property type="term" value="F:protein-cysteine S-palmitoyltransferase activity"/>
    <property type="evidence" value="ECO:0007669"/>
    <property type="project" value="UniProtKB-UniRule"/>
</dbReference>
<evidence type="ECO:0000313" key="15">
    <source>
        <dbReference type="EMBL" id="PHH80764.1"/>
    </source>
</evidence>
<comment type="domain">
    <text evidence="11 12">The DHHC domain is required for palmitoyltransferase activity.</text>
</comment>
<dbReference type="InterPro" id="IPR033682">
    <property type="entry name" value="PFA4"/>
</dbReference>
<feature type="transmembrane region" description="Helical" evidence="11 12">
    <location>
        <begin position="169"/>
        <end position="194"/>
    </location>
</feature>
<keyword evidence="16" id="KW-1185">Reference proteome</keyword>
<feature type="region of interest" description="Disordered" evidence="13">
    <location>
        <begin position="395"/>
        <end position="417"/>
    </location>
</feature>